<keyword evidence="2" id="KW-1133">Transmembrane helix</keyword>
<dbReference type="Proteomes" id="UP000520767">
    <property type="component" value="Unassembled WGS sequence"/>
</dbReference>
<feature type="transmembrane region" description="Helical" evidence="2">
    <location>
        <begin position="901"/>
        <end position="929"/>
    </location>
</feature>
<feature type="domain" description="DUF7507" evidence="4">
    <location>
        <begin position="698"/>
        <end position="776"/>
    </location>
</feature>
<feature type="domain" description="DUF7507" evidence="4">
    <location>
        <begin position="591"/>
        <end position="678"/>
    </location>
</feature>
<feature type="domain" description="DUF7507" evidence="4">
    <location>
        <begin position="484"/>
        <end position="568"/>
    </location>
</feature>
<sequence>MIRRISAALVALLATGVVTVGAATPATAAASPQIFGCADGAALDYVVPAGVTSVRVRAEGGGSGGVVEATVEVEPGQVLGVITGCAGGAGYHWGGGGGVSKDGTCADGSPGGGSSAVLTGDFDQVIAEAGGGGGAGGDCAGNTGGTGGSGSQAGTDGAAGPGPRPANAGRGGVRATGLGDNGRPGRGRTGAGGGGGGGGCRGGGSGQGGVNQAGAGGGGGSSCAGPLASSVSFGTGGAGQVVISPELLTATNTGSDVIDANGNGRQDIGDRVDYAVTVRNDGGVAVGGIAVSAQLGSVALPLTCESSRTLAPGSALTCTAAHTLTAADVTARGFTITSVAMATSAGGTALTATASRTTKLNPVPGMTLTLDAAVTDTDADGRTDRGDVVRYTATAMNTGGAVLHAVAMTGGCTAPALIIGESVSCTSTHVITAEDMETGTVAAAADASASTPDGKPVAAPTAHAATPMTQVAALAVTNTVTSVEDADGDGRVDSGDVVHYTIGATNTGTVNVSDVVTALPFLSCAPETLAPDEVQTCSGTYTLTRADADLGTVTHTASATGTSVVGPVTAAPVAATTEVPVVATLSPAVTTVVVDSNENGLTDTGDELRYTIELTNDGTVTLSDVGVAGFSCVSASLAAGGSTSCTSAHVVTQAEVDGNAPVALSVTAQGTAPSGAVASAPVTASTAVSSLPELTVTTRAETDGKAVTYTVVATNTGTVTLHDVTTVDCAAAVLAPGESLDCAGTQAVTQADLDRGFVMTVAAATGTTPWGDEVRSDAGSAMTELSQEPGLTVTNTVAVTSSTLTYTVTATNSGNVTLTDVRPALSPARLTCAPAELAPGARMTCQATYEATGTVTATATATGRTPSGSSVTADPVSVTTTVSVPSPAPTPAPVPQASGGLAWTGVTAVTEMIIAGVVVLALGLGLLLFTRRRRRDQ</sequence>
<accession>A0A7W7VEG1</accession>
<evidence type="ECO:0000259" key="4">
    <source>
        <dbReference type="Pfam" id="PF24346"/>
    </source>
</evidence>
<dbReference type="EMBL" id="JACHJQ010000003">
    <property type="protein sequence ID" value="MBB4906975.1"/>
    <property type="molecule type" value="Genomic_DNA"/>
</dbReference>
<reference evidence="5 6" key="1">
    <citation type="submission" date="2020-08" db="EMBL/GenBank/DDBJ databases">
        <title>Genomic Encyclopedia of Type Strains, Phase III (KMG-III): the genomes of soil and plant-associated and newly described type strains.</title>
        <authorList>
            <person name="Whitman W."/>
        </authorList>
    </citation>
    <scope>NUCLEOTIDE SEQUENCE [LARGE SCALE GENOMIC DNA]</scope>
    <source>
        <strain evidence="5 6">CECT 8960</strain>
    </source>
</reference>
<feature type="chain" id="PRO_5030987761" evidence="3">
    <location>
        <begin position="23"/>
        <end position="937"/>
    </location>
</feature>
<keyword evidence="3" id="KW-0732">Signal</keyword>
<feature type="domain" description="DUF7507" evidence="4">
    <location>
        <begin position="366"/>
        <end position="459"/>
    </location>
</feature>
<evidence type="ECO:0000256" key="3">
    <source>
        <dbReference type="SAM" id="SignalP"/>
    </source>
</evidence>
<evidence type="ECO:0000256" key="1">
    <source>
        <dbReference type="SAM" id="MobiDB-lite"/>
    </source>
</evidence>
<dbReference type="PROSITE" id="PS00018">
    <property type="entry name" value="EF_HAND_1"/>
    <property type="match status" value="1"/>
</dbReference>
<name>A0A7W7VEG1_9PSEU</name>
<comment type="caution">
    <text evidence="5">The sequence shown here is derived from an EMBL/GenBank/DDBJ whole genome shotgun (WGS) entry which is preliminary data.</text>
</comment>
<keyword evidence="2" id="KW-0472">Membrane</keyword>
<dbReference type="RefSeq" id="WP_184811112.1">
    <property type="nucleotide sequence ID" value="NZ_JACHJQ010000003.1"/>
</dbReference>
<keyword evidence="6" id="KW-1185">Reference proteome</keyword>
<gene>
    <name evidence="5" type="ORF">FHR82_003195</name>
</gene>
<dbReference type="Pfam" id="PF24346">
    <property type="entry name" value="DUF7507"/>
    <property type="match status" value="6"/>
</dbReference>
<protein>
    <submittedName>
        <fullName evidence="5">Putative repeat protein (TIGR01451 family)</fullName>
    </submittedName>
</protein>
<evidence type="ECO:0000313" key="5">
    <source>
        <dbReference type="EMBL" id="MBB4906975.1"/>
    </source>
</evidence>
<feature type="compositionally biased region" description="Gly residues" evidence="1">
    <location>
        <begin position="142"/>
        <end position="151"/>
    </location>
</feature>
<feature type="signal peptide" evidence="3">
    <location>
        <begin position="1"/>
        <end position="22"/>
    </location>
</feature>
<feature type="domain" description="DUF7507" evidence="4">
    <location>
        <begin position="796"/>
        <end position="873"/>
    </location>
</feature>
<dbReference type="InterPro" id="IPR018247">
    <property type="entry name" value="EF_Hand_1_Ca_BS"/>
</dbReference>
<organism evidence="5 6">
    <name type="scientific">Actinophytocola algeriensis</name>
    <dbReference type="NCBI Taxonomy" id="1768010"/>
    <lineage>
        <taxon>Bacteria</taxon>
        <taxon>Bacillati</taxon>
        <taxon>Actinomycetota</taxon>
        <taxon>Actinomycetes</taxon>
        <taxon>Pseudonocardiales</taxon>
        <taxon>Pseudonocardiaceae</taxon>
    </lineage>
</organism>
<evidence type="ECO:0000313" key="6">
    <source>
        <dbReference type="Proteomes" id="UP000520767"/>
    </source>
</evidence>
<proteinExistence type="predicted"/>
<feature type="compositionally biased region" description="Gly residues" evidence="1">
    <location>
        <begin position="169"/>
        <end position="198"/>
    </location>
</feature>
<evidence type="ECO:0000256" key="2">
    <source>
        <dbReference type="SAM" id="Phobius"/>
    </source>
</evidence>
<feature type="domain" description="DUF7507" evidence="4">
    <location>
        <begin position="261"/>
        <end position="352"/>
    </location>
</feature>
<dbReference type="AlphaFoldDB" id="A0A7W7VEG1"/>
<dbReference type="InterPro" id="IPR055354">
    <property type="entry name" value="DUF7507"/>
</dbReference>
<feature type="region of interest" description="Disordered" evidence="1">
    <location>
        <begin position="142"/>
        <end position="198"/>
    </location>
</feature>
<keyword evidence="2" id="KW-0812">Transmembrane</keyword>